<dbReference type="Pfam" id="PF03568">
    <property type="entry name" value="Separin_C"/>
    <property type="match status" value="1"/>
</dbReference>
<dbReference type="Proteomes" id="UP000824890">
    <property type="component" value="Unassembled WGS sequence"/>
</dbReference>
<dbReference type="InterPro" id="IPR005314">
    <property type="entry name" value="Peptidase_C50"/>
</dbReference>
<evidence type="ECO:0000256" key="2">
    <source>
        <dbReference type="ARBA" id="ARBA00012489"/>
    </source>
</evidence>
<keyword evidence="3" id="KW-0378">Hydrolase</keyword>
<dbReference type="EC" id="3.4.22.49" evidence="2"/>
<comment type="caution">
    <text evidence="7">The sequence shown here is derived from an EMBL/GenBank/DDBJ whole genome shotgun (WGS) entry which is preliminary data.</text>
</comment>
<dbReference type="PANTHER" id="PTHR12792">
    <property type="entry name" value="EXTRA SPINDLE POLES 1-RELATED"/>
    <property type="match status" value="1"/>
</dbReference>
<evidence type="ECO:0000256" key="1">
    <source>
        <dbReference type="ARBA" id="ARBA00000451"/>
    </source>
</evidence>
<evidence type="ECO:0000256" key="4">
    <source>
        <dbReference type="ARBA" id="ARBA00022829"/>
    </source>
</evidence>
<gene>
    <name evidence="7" type="ORF">HID58_092661</name>
</gene>
<dbReference type="EMBL" id="JAGKQM010000611">
    <property type="protein sequence ID" value="KAH0854033.1"/>
    <property type="molecule type" value="Genomic_DNA"/>
</dbReference>
<name>A0ABQ7XDL1_BRANA</name>
<feature type="non-terminal residue" evidence="7">
    <location>
        <position position="1"/>
    </location>
</feature>
<evidence type="ECO:0000313" key="7">
    <source>
        <dbReference type="EMBL" id="KAH0854033.1"/>
    </source>
</evidence>
<evidence type="ECO:0000256" key="3">
    <source>
        <dbReference type="ARBA" id="ARBA00022801"/>
    </source>
</evidence>
<dbReference type="Gene3D" id="1.10.150.60">
    <property type="entry name" value="ARID DNA-binding domain"/>
    <property type="match status" value="1"/>
</dbReference>
<proteinExistence type="predicted"/>
<dbReference type="InterPro" id="IPR036431">
    <property type="entry name" value="ARID_dom_sf"/>
</dbReference>
<dbReference type="InterPro" id="IPR030397">
    <property type="entry name" value="SEPARIN_core_dom"/>
</dbReference>
<accession>A0ABQ7XDL1</accession>
<feature type="domain" description="Peptidase C50" evidence="6">
    <location>
        <begin position="1665"/>
        <end position="1768"/>
    </location>
</feature>
<organism evidence="7 8">
    <name type="scientific">Brassica napus</name>
    <name type="common">Rape</name>
    <dbReference type="NCBI Taxonomy" id="3708"/>
    <lineage>
        <taxon>Eukaryota</taxon>
        <taxon>Viridiplantae</taxon>
        <taxon>Streptophyta</taxon>
        <taxon>Embryophyta</taxon>
        <taxon>Tracheophyta</taxon>
        <taxon>Spermatophyta</taxon>
        <taxon>Magnoliopsida</taxon>
        <taxon>eudicotyledons</taxon>
        <taxon>Gunneridae</taxon>
        <taxon>Pentapetalae</taxon>
        <taxon>rosids</taxon>
        <taxon>malvids</taxon>
        <taxon>Brassicales</taxon>
        <taxon>Brassicaceae</taxon>
        <taxon>Brassiceae</taxon>
        <taxon>Brassica</taxon>
    </lineage>
</organism>
<dbReference type="SUPFAM" id="SSF46774">
    <property type="entry name" value="ARID-like"/>
    <property type="match status" value="1"/>
</dbReference>
<dbReference type="PROSITE" id="PS51011">
    <property type="entry name" value="ARID"/>
    <property type="match status" value="1"/>
</dbReference>
<evidence type="ECO:0000259" key="6">
    <source>
        <dbReference type="PROSITE" id="PS51700"/>
    </source>
</evidence>
<dbReference type="PROSITE" id="PS51700">
    <property type="entry name" value="SEPARIN"/>
    <property type="match status" value="1"/>
</dbReference>
<keyword evidence="8" id="KW-1185">Reference proteome</keyword>
<dbReference type="PANTHER" id="PTHR12792:SF0">
    <property type="entry name" value="SEPARIN"/>
    <property type="match status" value="1"/>
</dbReference>
<sequence length="1971" mass="222928">LRSLSLGTKKPSFVLYLSPMTSHGSSMDWLRLIITVSNRGGFKAVSENAAWDKVGQESGLGLGAKLIYVKYLAALARWLNSDSSPGLPGTSKDLIARLRDFVSQAKSNYELRKVGAEFKWLLEKVDKDHSSPGKMKRECSVETLKWLSEAAKDPCDTSNASLPDRSKWDSYGSEEPWKQLLLFRASRTNTTDSACEKTWQSLISYGDCNYVLSDLTIVVPFQVLIICLRLFQKIQKMHPSLYRDSAGPSYNLRERLSSQFNERKAGKDESCGLLCSEFQAQVPDWSLIASESDSKWFDTLMPPLNKEQNNNNRLTERDPIGNGDSNKMLTMLVSAMGECALSILREPAVPQHFLDGDSLHDFCISALKIISCLVEDVIASPWISPPELIHLCASFPETGDNIKHSKKVASVSIAFELCIRTVWNCVRLICLKFESNSSEDFVSEKAVTDFVSEACRKSAYYLDVLEQYGELKIEELVFFILETWSLAKKLIASLPDLTPIIQQWVKIQHKRHKSPDLADSCTLFHSLLLSSQKISKIVTGNILEQEILAYEEFVPVCSKLCRANQIKIADILLKDVIITKDLFLERARVLTWKARIARAEQERVEKECVKQEAFEQDCVRHLSEGISNLESISNEGHETCFQLTIIYFLRALYFQETKPESKQIFEDINKSLNLCVWIQSGETMPLENVIPLLFNVIDLVSIKGWIELHQRIYDLMFRIFKGRNVRLKDALAMLWDCRRLSHALCPSPIDDAVITGLSCYFDEISESTDFWKSCLQFSKAKSIGFELSIHESDITIVEIKRTASKLDTTSKPVSSDPLPCFSSFVAASLYYDLCERELSCGNLYKALSYATEAQRIRNFLLRKWFRFSGKTTQTVEIMTFDFKKFEVSSLRDTDSWPCGTFLWDISRCYLSPWILLQCCLESVLQLGGIWELMGERDRAGNLLSWGKTVSSIQSLQPFVLAFSLALGNLYNKMQCRDLAEKELQNAKKLLTDSQKNFPCRNCKLMLEVTLDKQFGDLSQRQSESLYSAALQKICCPAWKGCINQTAEVEKPRDSKMRRGGGALIVHACEMKEQPIIRLTRSMSRSLEERPQNFPAKKCRFIDESDICDAKGLMRDTKNRICVCINRISQQHLSNEVTRSGLPNNFISLKWQFYQRRLACTVLVSLGKCLAKSGKVHQAHGAILHSIAALYNSTVSILSSPSSRSPLLDFIGKEIKGDVFGLDRARILYNLCKLSLQTYHSRSVLCDLSHIPYQTLVSLLTLAFVLSREDPILCRKISRLLAVLYLVSSIGSEFSLPCDGELSLSHWVTYYHQASLGANSNYHFLSKFMKSGRNSDKEASEEFDFLRLAPKSTDGLVKFAKNFFNGLPETTAICISVLGGTLSKLLQELLKSPQVCGWLLLSRLSSKSQQPLAVLLPIYSSLGEGGIEKMDKRWDSPWGSTVVDVVAPAFRLILKEYNFTGSQVPMEDEKLRWKEIDELELRLNKLLRNLEDTWLGPWRHLLLGESSNSKSHESTQKKLVEELRAKCNMEVNETLLKVFLGNDTAKDGDSWISQLCSKNGCCIGGHPSDHIDEENGSSISDDLRSRYRLALQLIRDSGIKLEDYNEKREPIILVLDHEIQDMLPWENIPTLRRQEVYRMPSVGSISAVLKKSCYREDPSPFLVIDPRDSCYLLDPKYNCKTLQTVLEGLSEIKEIKVEAGLEPPAPSAQELNDALGNRDLFLYHGHGSAFLMGCCSGLPYRGGRYVPKSVPISFLLAGSPVIVATLWDVPEDISQFVKAMLESFWRERSDDVKPERIGSLMADARYACAQQFLTGAAIVCYENVSLCLSSSSNRRPGVRHSTFESLRLGLSSQSIASGFLRFWDSLNFKKDREFVGITVLFLDEKQDYNQANSSGMTYQQLKLVISQQLIPYFPYLKKSTVFLIYFFIYATLASVMDSSLPRIALTMVSGKKKILLLKKNRDNPVNSPFQAE</sequence>
<evidence type="ECO:0000259" key="5">
    <source>
        <dbReference type="PROSITE" id="PS51011"/>
    </source>
</evidence>
<protein>
    <recommendedName>
        <fullName evidence="2">separase</fullName>
        <ecNumber evidence="2">3.4.22.49</ecNumber>
    </recommendedName>
</protein>
<keyword evidence="4" id="KW-0159">Chromosome partition</keyword>
<evidence type="ECO:0000313" key="8">
    <source>
        <dbReference type="Proteomes" id="UP000824890"/>
    </source>
</evidence>
<feature type="domain" description="ARID" evidence="5">
    <location>
        <begin position="1"/>
        <end position="83"/>
    </location>
</feature>
<dbReference type="InterPro" id="IPR001606">
    <property type="entry name" value="ARID_dom"/>
</dbReference>
<reference evidence="7 8" key="1">
    <citation type="submission" date="2021-05" db="EMBL/GenBank/DDBJ databases">
        <title>Genome Assembly of Synthetic Allotetraploid Brassica napus Reveals Homoeologous Exchanges between Subgenomes.</title>
        <authorList>
            <person name="Davis J.T."/>
        </authorList>
    </citation>
    <scope>NUCLEOTIDE SEQUENCE [LARGE SCALE GENOMIC DNA]</scope>
    <source>
        <strain evidence="8">cv. Da-Ae</strain>
        <tissue evidence="7">Seedling</tissue>
    </source>
</reference>
<comment type="catalytic activity">
    <reaction evidence="1">
        <text>All bonds known to be hydrolyzed by this endopeptidase have arginine in P1 and an acidic residue in P4. P6 is often occupied by an acidic residue or by a hydroxy-amino-acid residue, the phosphorylation of which enhances cleavage.</text>
        <dbReference type="EC" id="3.4.22.49"/>
    </reaction>
</comment>